<evidence type="ECO:0000313" key="2">
    <source>
        <dbReference type="EMBL" id="MXO47549.1"/>
    </source>
</evidence>
<dbReference type="RefSeq" id="WP_160727113.1">
    <property type="nucleotide sequence ID" value="NZ_WTYC01000002.1"/>
</dbReference>
<gene>
    <name evidence="2" type="ORF">GRI69_04665</name>
</gene>
<organism evidence="2 3">
    <name type="scientific">Qipengyuania vulgaris</name>
    <dbReference type="NCBI Taxonomy" id="291985"/>
    <lineage>
        <taxon>Bacteria</taxon>
        <taxon>Pseudomonadati</taxon>
        <taxon>Pseudomonadota</taxon>
        <taxon>Alphaproteobacteria</taxon>
        <taxon>Sphingomonadales</taxon>
        <taxon>Erythrobacteraceae</taxon>
        <taxon>Qipengyuania</taxon>
    </lineage>
</organism>
<protein>
    <submittedName>
        <fullName evidence="2">Uncharacterized protein</fullName>
    </submittedName>
</protein>
<keyword evidence="1" id="KW-1133">Transmembrane helix</keyword>
<accession>A0A844XQE1</accession>
<dbReference type="AlphaFoldDB" id="A0A844XQE1"/>
<comment type="caution">
    <text evidence="2">The sequence shown here is derived from an EMBL/GenBank/DDBJ whole genome shotgun (WGS) entry which is preliminary data.</text>
</comment>
<name>A0A844XQE1_9SPHN</name>
<reference evidence="2 3" key="1">
    <citation type="submission" date="2019-12" db="EMBL/GenBank/DDBJ databases">
        <title>Genomic-based taxomic classification of the family Erythrobacteraceae.</title>
        <authorList>
            <person name="Xu L."/>
        </authorList>
    </citation>
    <scope>NUCLEOTIDE SEQUENCE [LARGE SCALE GENOMIC DNA]</scope>
    <source>
        <strain evidence="2 3">DSM 17792</strain>
    </source>
</reference>
<keyword evidence="3" id="KW-1185">Reference proteome</keyword>
<feature type="transmembrane region" description="Helical" evidence="1">
    <location>
        <begin position="80"/>
        <end position="102"/>
    </location>
</feature>
<evidence type="ECO:0000256" key="1">
    <source>
        <dbReference type="SAM" id="Phobius"/>
    </source>
</evidence>
<dbReference type="OrthoDB" id="7449199at2"/>
<sequence>MPDTALHTPAPTFTPSPHDLRPKALVSVAPFEANDNETNLLRLRPEARMFELPTAVWGLMIGSYAIFLLALLGATGGAHAAFAITISAAYVTMFFGTARVMLRQSPPQARSALNHAGSVLQTAYGPLPRGAVFGQVLIVPAVVAFFGIGICIISAVVM</sequence>
<evidence type="ECO:0000313" key="3">
    <source>
        <dbReference type="Proteomes" id="UP000448199"/>
    </source>
</evidence>
<proteinExistence type="predicted"/>
<dbReference type="Proteomes" id="UP000448199">
    <property type="component" value="Unassembled WGS sequence"/>
</dbReference>
<dbReference type="EMBL" id="WTYC01000002">
    <property type="protein sequence ID" value="MXO47549.1"/>
    <property type="molecule type" value="Genomic_DNA"/>
</dbReference>
<feature type="transmembrane region" description="Helical" evidence="1">
    <location>
        <begin position="136"/>
        <end position="157"/>
    </location>
</feature>
<keyword evidence="1" id="KW-0472">Membrane</keyword>
<keyword evidence="1" id="KW-0812">Transmembrane</keyword>
<feature type="transmembrane region" description="Helical" evidence="1">
    <location>
        <begin position="52"/>
        <end position="74"/>
    </location>
</feature>